<comment type="caution">
    <text evidence="2">The sequence shown here is derived from an EMBL/GenBank/DDBJ whole genome shotgun (WGS) entry which is preliminary data.</text>
</comment>
<dbReference type="RefSeq" id="WP_131848773.1">
    <property type="nucleotide sequence ID" value="NZ_SLXV01000017.1"/>
</dbReference>
<keyword evidence="1" id="KW-0812">Transmembrane</keyword>
<keyword evidence="1" id="KW-0472">Membrane</keyword>
<feature type="transmembrane region" description="Helical" evidence="1">
    <location>
        <begin position="104"/>
        <end position="126"/>
    </location>
</feature>
<feature type="transmembrane region" description="Helical" evidence="1">
    <location>
        <begin position="236"/>
        <end position="254"/>
    </location>
</feature>
<feature type="transmembrane region" description="Helical" evidence="1">
    <location>
        <begin position="203"/>
        <end position="224"/>
    </location>
</feature>
<evidence type="ECO:0000256" key="1">
    <source>
        <dbReference type="SAM" id="Phobius"/>
    </source>
</evidence>
<dbReference type="PANTHER" id="PTHR37305:SF1">
    <property type="entry name" value="MEMBRANE PROTEIN"/>
    <property type="match status" value="1"/>
</dbReference>
<evidence type="ECO:0000313" key="2">
    <source>
        <dbReference type="EMBL" id="TCP68333.1"/>
    </source>
</evidence>
<accession>A0A4R2RXQ9</accession>
<dbReference type="GO" id="GO:0140359">
    <property type="term" value="F:ABC-type transporter activity"/>
    <property type="evidence" value="ECO:0007669"/>
    <property type="project" value="InterPro"/>
</dbReference>
<dbReference type="EMBL" id="SLXV01000017">
    <property type="protein sequence ID" value="TCP68333.1"/>
    <property type="molecule type" value="Genomic_DNA"/>
</dbReference>
<reference evidence="2 3" key="1">
    <citation type="submission" date="2019-03" db="EMBL/GenBank/DDBJ databases">
        <title>Genomic Encyclopedia of Type Strains, Phase IV (KMG-IV): sequencing the most valuable type-strain genomes for metagenomic binning, comparative biology and taxonomic classification.</title>
        <authorList>
            <person name="Goeker M."/>
        </authorList>
    </citation>
    <scope>NUCLEOTIDE SEQUENCE [LARGE SCALE GENOMIC DNA]</scope>
    <source>
        <strain evidence="2 3">DSM 46831</strain>
    </source>
</reference>
<keyword evidence="1" id="KW-1133">Transmembrane helix</keyword>
<dbReference type="SUPFAM" id="SSF82866">
    <property type="entry name" value="Multidrug efflux transporter AcrB transmembrane domain"/>
    <property type="match status" value="1"/>
</dbReference>
<dbReference type="PANTHER" id="PTHR37305">
    <property type="entry name" value="INTEGRAL MEMBRANE PROTEIN-RELATED"/>
    <property type="match status" value="1"/>
</dbReference>
<sequence>MFFKLIHNENIKTSFRLSTWIMMGLLVVFVLLSTFFGGYKQPADGQADLQKGIKKNTAILNEKDVDEDTKATAQKEIAKSEYLLANNIKPYTIHTYLNDGQGMIIFFGAFFGIIIAANSVASEFSTGTIKLLLIRPIHRLKILLSKYVSALFSTAFLLLLGVLLSLIAGGLLLGFEGITASHAVMQGDHMVKETFLYTWGKSFLLSLILPFFVITFTFMISTVFRSNGLAIGLSMAAYFGGNIATVFLLKYTWVKYTPFIHMEYLASEESLIKGMTTSFSSIVLGAYFLLFLAIAMITFKKRDVAI</sequence>
<proteinExistence type="predicted"/>
<feature type="transmembrane region" description="Helical" evidence="1">
    <location>
        <begin position="147"/>
        <end position="175"/>
    </location>
</feature>
<dbReference type="Pfam" id="PF12679">
    <property type="entry name" value="ABC2_membrane_2"/>
    <property type="match status" value="1"/>
</dbReference>
<feature type="transmembrane region" description="Helical" evidence="1">
    <location>
        <begin position="274"/>
        <end position="299"/>
    </location>
</feature>
<organism evidence="2 3">
    <name type="scientific">Baia soyae</name>
    <dbReference type="NCBI Taxonomy" id="1544746"/>
    <lineage>
        <taxon>Bacteria</taxon>
        <taxon>Bacillati</taxon>
        <taxon>Bacillota</taxon>
        <taxon>Bacilli</taxon>
        <taxon>Bacillales</taxon>
        <taxon>Thermoactinomycetaceae</taxon>
        <taxon>Baia</taxon>
    </lineage>
</organism>
<name>A0A4R2RXQ9_9BACL</name>
<keyword evidence="3" id="KW-1185">Reference proteome</keyword>
<dbReference type="Proteomes" id="UP000294746">
    <property type="component" value="Unassembled WGS sequence"/>
</dbReference>
<evidence type="ECO:0000313" key="3">
    <source>
        <dbReference type="Proteomes" id="UP000294746"/>
    </source>
</evidence>
<feature type="transmembrane region" description="Helical" evidence="1">
    <location>
        <begin position="20"/>
        <end position="39"/>
    </location>
</feature>
<gene>
    <name evidence="2" type="ORF">EDD57_11720</name>
</gene>
<dbReference type="AlphaFoldDB" id="A0A4R2RXQ9"/>
<dbReference type="GO" id="GO:0005886">
    <property type="term" value="C:plasma membrane"/>
    <property type="evidence" value="ECO:0007669"/>
    <property type="project" value="UniProtKB-SubCell"/>
</dbReference>
<protein>
    <submittedName>
        <fullName evidence="2">ABC-2 type transport system permease protein</fullName>
    </submittedName>
</protein>
<dbReference type="OrthoDB" id="8613028at2"/>